<accession>A0A7W2FU22</accession>
<evidence type="ECO:0000313" key="5">
    <source>
        <dbReference type="Proteomes" id="UP000571701"/>
    </source>
</evidence>
<gene>
    <name evidence="4" type="ORF">H2O73_17980</name>
</gene>
<dbReference type="RefSeq" id="WP_182110312.1">
    <property type="nucleotide sequence ID" value="NZ_JACFYF010000017.1"/>
</dbReference>
<dbReference type="PANTHER" id="PTHR30093:SF34">
    <property type="entry name" value="PREPILIN PEPTIDASE-DEPENDENT PROTEIN D"/>
    <property type="match status" value="1"/>
</dbReference>
<dbReference type="GO" id="GO:0044096">
    <property type="term" value="C:type IV pilus"/>
    <property type="evidence" value="ECO:0007669"/>
    <property type="project" value="TreeGrafter"/>
</dbReference>
<comment type="similarity">
    <text evidence="1">Belongs to the N-Me-Phe pilin family.</text>
</comment>
<dbReference type="PROSITE" id="PS00409">
    <property type="entry name" value="PROKAR_NTER_METHYL"/>
    <property type="match status" value="1"/>
</dbReference>
<dbReference type="NCBIfam" id="TIGR02532">
    <property type="entry name" value="IV_pilin_GFxxxE"/>
    <property type="match status" value="1"/>
</dbReference>
<dbReference type="Pfam" id="PF07963">
    <property type="entry name" value="N_methyl"/>
    <property type="match status" value="1"/>
</dbReference>
<evidence type="ECO:0000313" key="4">
    <source>
        <dbReference type="EMBL" id="MBA5764251.1"/>
    </source>
</evidence>
<protein>
    <submittedName>
        <fullName evidence="4">Prepilin-type N-terminal cleavage/methylation domain-containing protein</fullName>
    </submittedName>
</protein>
<keyword evidence="2" id="KW-0488">Methylation</keyword>
<comment type="caution">
    <text evidence="4">The sequence shown here is derived from an EMBL/GenBank/DDBJ whole genome shotgun (WGS) entry which is preliminary data.</text>
</comment>
<dbReference type="EMBL" id="JACFYF010000017">
    <property type="protein sequence ID" value="MBA5764251.1"/>
    <property type="molecule type" value="Genomic_DNA"/>
</dbReference>
<evidence type="ECO:0000256" key="1">
    <source>
        <dbReference type="ARBA" id="ARBA00005233"/>
    </source>
</evidence>
<evidence type="ECO:0000256" key="2">
    <source>
        <dbReference type="ARBA" id="ARBA00022481"/>
    </source>
</evidence>
<evidence type="ECO:0000256" key="3">
    <source>
        <dbReference type="SAM" id="Phobius"/>
    </source>
</evidence>
<keyword evidence="3" id="KW-1133">Transmembrane helix</keyword>
<proteinExistence type="inferred from homology"/>
<dbReference type="InterPro" id="IPR012902">
    <property type="entry name" value="N_methyl_site"/>
</dbReference>
<sequence>MNNQTKKLQRGFTLIELMIVVAIIGILAVFSVPAYQDYTKKATLAEFPTLAAGVKLSVDICAHEHASDNATFKTNCITSAGNVPSASINNVDVVAKIISSAVAVEAKASADKGPIKSGESYILTATYSANGVTWKASCKDDGGNSQSSYCPD</sequence>
<keyword evidence="3" id="KW-0472">Membrane</keyword>
<dbReference type="PANTHER" id="PTHR30093">
    <property type="entry name" value="GENERAL SECRETION PATHWAY PROTEIN G"/>
    <property type="match status" value="1"/>
</dbReference>
<dbReference type="AlphaFoldDB" id="A0A7W2FU22"/>
<keyword evidence="3" id="KW-0812">Transmembrane</keyword>
<dbReference type="InterPro" id="IPR045584">
    <property type="entry name" value="Pilin-like"/>
</dbReference>
<reference evidence="4 5" key="1">
    <citation type="submission" date="2020-07" db="EMBL/GenBank/DDBJ databases">
        <title>Vibrio marinisediminis sp. nov., isolated from marine sediment.</title>
        <authorList>
            <person name="Ji X."/>
        </authorList>
    </citation>
    <scope>NUCLEOTIDE SEQUENCE [LARGE SCALE GENOMIC DNA]</scope>
    <source>
        <strain evidence="4 5">404</strain>
    </source>
</reference>
<feature type="transmembrane region" description="Helical" evidence="3">
    <location>
        <begin position="12"/>
        <end position="35"/>
    </location>
</feature>
<dbReference type="Gene3D" id="3.30.700.10">
    <property type="entry name" value="Glycoprotein, Type 4 Pilin"/>
    <property type="match status" value="1"/>
</dbReference>
<dbReference type="Proteomes" id="UP000571701">
    <property type="component" value="Unassembled WGS sequence"/>
</dbReference>
<keyword evidence="5" id="KW-1185">Reference proteome</keyword>
<dbReference type="SUPFAM" id="SSF54523">
    <property type="entry name" value="Pili subunits"/>
    <property type="match status" value="1"/>
</dbReference>
<organism evidence="4 5">
    <name type="scientific">Vibrio marinisediminis</name>
    <dbReference type="NCBI Taxonomy" id="2758441"/>
    <lineage>
        <taxon>Bacteria</taxon>
        <taxon>Pseudomonadati</taxon>
        <taxon>Pseudomonadota</taxon>
        <taxon>Gammaproteobacteria</taxon>
        <taxon>Vibrionales</taxon>
        <taxon>Vibrionaceae</taxon>
        <taxon>Vibrio</taxon>
    </lineage>
</organism>
<dbReference type="GO" id="GO:0043107">
    <property type="term" value="P:type IV pilus-dependent motility"/>
    <property type="evidence" value="ECO:0007669"/>
    <property type="project" value="TreeGrafter"/>
</dbReference>
<name>A0A7W2FU22_9VIBR</name>